<reference evidence="15 16" key="1">
    <citation type="submission" date="2019-07" db="EMBL/GenBank/DDBJ databases">
        <title>Whole genome shotgun sequence of Deinococcus cellulosilyticus NBRC 106333.</title>
        <authorList>
            <person name="Hosoyama A."/>
            <person name="Uohara A."/>
            <person name="Ohji S."/>
            <person name="Ichikawa N."/>
        </authorList>
    </citation>
    <scope>NUCLEOTIDE SEQUENCE [LARGE SCALE GENOMIC DNA]</scope>
    <source>
        <strain evidence="15 16">NBRC 106333</strain>
    </source>
</reference>
<dbReference type="InterPro" id="IPR004101">
    <property type="entry name" value="Mur_ligase_C"/>
</dbReference>
<dbReference type="EMBL" id="BJXB01000032">
    <property type="protein sequence ID" value="GEM49327.1"/>
    <property type="molecule type" value="Genomic_DNA"/>
</dbReference>
<dbReference type="GO" id="GO:0071160">
    <property type="term" value="F:cyanophycin synthetase activity (L-aspartate-adding)"/>
    <property type="evidence" value="ECO:0007669"/>
    <property type="project" value="UniProtKB-EC"/>
</dbReference>
<dbReference type="InterPro" id="IPR036565">
    <property type="entry name" value="Mur-like_cat_sf"/>
</dbReference>
<evidence type="ECO:0000256" key="3">
    <source>
        <dbReference type="ARBA" id="ARBA00011738"/>
    </source>
</evidence>
<feature type="domain" description="ATP-grasp" evidence="14">
    <location>
        <begin position="243"/>
        <end position="496"/>
    </location>
</feature>
<evidence type="ECO:0000256" key="2">
    <source>
        <dbReference type="ARBA" id="ARBA00009060"/>
    </source>
</evidence>
<accession>A0A511N9U0</accession>
<dbReference type="EC" id="6.3.2.29" evidence="5"/>
<dbReference type="SUPFAM" id="SSF56059">
    <property type="entry name" value="Glutathione synthetase ATP-binding domain-like"/>
    <property type="match status" value="1"/>
</dbReference>
<organism evidence="15 16">
    <name type="scientific">Deinococcus cellulosilyticus (strain DSM 18568 / NBRC 106333 / KACC 11606 / 5516J-15)</name>
    <dbReference type="NCBI Taxonomy" id="1223518"/>
    <lineage>
        <taxon>Bacteria</taxon>
        <taxon>Thermotogati</taxon>
        <taxon>Deinococcota</taxon>
        <taxon>Deinococci</taxon>
        <taxon>Deinococcales</taxon>
        <taxon>Deinococcaceae</taxon>
        <taxon>Deinococcus</taxon>
    </lineage>
</organism>
<evidence type="ECO:0000313" key="16">
    <source>
        <dbReference type="Proteomes" id="UP000321306"/>
    </source>
</evidence>
<dbReference type="Gene3D" id="3.90.190.20">
    <property type="entry name" value="Mur ligase, C-terminal domain"/>
    <property type="match status" value="1"/>
</dbReference>
<evidence type="ECO:0000256" key="1">
    <source>
        <dbReference type="ARBA" id="ARBA00003184"/>
    </source>
</evidence>
<dbReference type="NCBIfam" id="TIGR02068">
    <property type="entry name" value="cya_phycin_syn"/>
    <property type="match status" value="1"/>
</dbReference>
<evidence type="ECO:0000256" key="8">
    <source>
        <dbReference type="ARBA" id="ARBA00022741"/>
    </source>
</evidence>
<comment type="catalytic activity">
    <reaction evidence="11">
        <text>[L-4-(L-arginin-2-N-yl)aspartate](n)-L-aspartate + L-arginine + ATP = [L-4-(L-arginin-2-N-yl)aspartate](n+1) + ADP + phosphate + H(+)</text>
        <dbReference type="Rhea" id="RHEA:23888"/>
        <dbReference type="Rhea" id="RHEA-COMP:13732"/>
        <dbReference type="Rhea" id="RHEA-COMP:13733"/>
        <dbReference type="ChEBI" id="CHEBI:15378"/>
        <dbReference type="ChEBI" id="CHEBI:30616"/>
        <dbReference type="ChEBI" id="CHEBI:32682"/>
        <dbReference type="ChEBI" id="CHEBI:43474"/>
        <dbReference type="ChEBI" id="CHEBI:137986"/>
        <dbReference type="ChEBI" id="CHEBI:137990"/>
        <dbReference type="ChEBI" id="CHEBI:456216"/>
        <dbReference type="EC" id="6.3.2.30"/>
    </reaction>
</comment>
<evidence type="ECO:0000256" key="9">
    <source>
        <dbReference type="ARBA" id="ARBA00022840"/>
    </source>
</evidence>
<dbReference type="Proteomes" id="UP000321306">
    <property type="component" value="Unassembled WGS sequence"/>
</dbReference>
<keyword evidence="16" id="KW-1185">Reference proteome</keyword>
<evidence type="ECO:0000256" key="7">
    <source>
        <dbReference type="ARBA" id="ARBA00022598"/>
    </source>
</evidence>
<dbReference type="Pfam" id="PF02786">
    <property type="entry name" value="CPSase_L_D2"/>
    <property type="match status" value="1"/>
</dbReference>
<dbReference type="Pfam" id="PF02875">
    <property type="entry name" value="Mur_ligase_C"/>
    <property type="match status" value="1"/>
</dbReference>
<dbReference type="InterPro" id="IPR011810">
    <property type="entry name" value="Cya_phycin_syn"/>
</dbReference>
<comment type="caution">
    <text evidence="15">The sequence shown here is derived from an EMBL/GenBank/DDBJ whole genome shotgun (WGS) entry which is preliminary data.</text>
</comment>
<evidence type="ECO:0000256" key="13">
    <source>
        <dbReference type="PROSITE-ProRule" id="PRU00409"/>
    </source>
</evidence>
<dbReference type="SUPFAM" id="SSF53244">
    <property type="entry name" value="MurD-like peptide ligases, peptide-binding domain"/>
    <property type="match status" value="1"/>
</dbReference>
<dbReference type="InterPro" id="IPR011761">
    <property type="entry name" value="ATP-grasp"/>
</dbReference>
<evidence type="ECO:0000259" key="14">
    <source>
        <dbReference type="PROSITE" id="PS50975"/>
    </source>
</evidence>
<dbReference type="InterPro" id="IPR044019">
    <property type="entry name" value="Cyanophycin_syn_N"/>
</dbReference>
<dbReference type="SUPFAM" id="SSF53623">
    <property type="entry name" value="MurD-like peptide ligases, catalytic domain"/>
    <property type="match status" value="1"/>
</dbReference>
<evidence type="ECO:0000256" key="4">
    <source>
        <dbReference type="ARBA" id="ARBA00012968"/>
    </source>
</evidence>
<gene>
    <name evidence="15" type="ORF">DC3_49620</name>
</gene>
<dbReference type="GO" id="GO:0046872">
    <property type="term" value="F:metal ion binding"/>
    <property type="evidence" value="ECO:0007669"/>
    <property type="project" value="InterPro"/>
</dbReference>
<dbReference type="EC" id="6.3.2.30" evidence="4"/>
<evidence type="ECO:0000256" key="5">
    <source>
        <dbReference type="ARBA" id="ARBA00013005"/>
    </source>
</evidence>
<keyword evidence="8 13" id="KW-0547">Nucleotide-binding</keyword>
<evidence type="ECO:0000256" key="6">
    <source>
        <dbReference type="ARBA" id="ARBA00022036"/>
    </source>
</evidence>
<comment type="subunit">
    <text evidence="3">Homodimer.</text>
</comment>
<evidence type="ECO:0000256" key="10">
    <source>
        <dbReference type="ARBA" id="ARBA00031353"/>
    </source>
</evidence>
<dbReference type="InterPro" id="IPR013815">
    <property type="entry name" value="ATP_grasp_subdomain_1"/>
</dbReference>
<dbReference type="Gene3D" id="3.40.1190.10">
    <property type="entry name" value="Mur-like, catalytic domain"/>
    <property type="match status" value="1"/>
</dbReference>
<dbReference type="InterPro" id="IPR036615">
    <property type="entry name" value="Mur_ligase_C_dom_sf"/>
</dbReference>
<sequence length="923" mass="101298">MKVLEKRIYRGPNIHGYEPMIRIKIDLGTLEEFPSNAIPNFTDQLLQLVPTLEEHTCSYGERGGFVRRLREGTWMGHIVEHVALELQNLAGTPVTYGKTRSYGEPVGVYNIMYSYRDERVGLLAGYLALRTVNSLLPRHLQGVQDIELLIPEQERLPFNPKSSVNFEAELEVLCDVAARYALGPTTRSLVEEARRRGIPTIRLDDFSLVQLGYGKYQQRIRSSVTSRTSNLAVEAAGDKDLTRQLLQQVNLPVPEGKVVYTDDEAVEVAEDMGYPVVTKPLDGNHGRGVNLGLDTPEKVRWGFKEAFQHSRHVVVEQQFRGKDYRVLIIDGKLIAAAERVPAHVVGNGRDTIKQLIKHVNRDPRRGEGHEKVMTRITVDNHVTALLERLGYTVDSVPKKGEMVFLRETANMSTGGTAIDVTDDVHPDNKRICECAARTLGLDIAGIDLVVPDIRHSILQTGGGIVEVNAGPGFRMHLEPSEGKPRNIAAPVLDMLFPSGVPCRMPVAAITGTNGKTTTSRMFSRILKYAGYTVGLTTTTGIYVDGNLVVSGDTTGPKSARAVLMDPTVDFAVLETARGGILREGLAFEECDIGAVLNVQEDHLGLKGIDTIEDLAWVKSLVVEVVSKHGHSILNADDPLVLGMKEKAGGKKIFFTMNPENEAVQEHLQSGGTAIICEPHLQPGLETASQAQNGAEWIVIHRGQHITPVMPVHEIPATMEGLARMNIENALAAVGMATAAGVSTETIRNALSTFQTSYEQSPGRLNFYHGHPFTVMMDYAHNPAGLTHLKNLITGLKKNHNRIIGVLSASGDRRDQDILKMGRLAGEMFDELILKDDDLRGRKAGEAQKLLEQGAREAGMKGACIHHITPETEAVATALRIAQPGDLVVVLATEIDPVWNQIRNFNSQKWARLVGEDTPSVQNS</sequence>
<dbReference type="Pfam" id="PF18921">
    <property type="entry name" value="Cyanophycin_syn"/>
    <property type="match status" value="1"/>
</dbReference>
<dbReference type="NCBIfam" id="NF010623">
    <property type="entry name" value="PRK14016.1"/>
    <property type="match status" value="1"/>
</dbReference>
<dbReference type="Pfam" id="PF08245">
    <property type="entry name" value="Mur_ligase_M"/>
    <property type="match status" value="1"/>
</dbReference>
<proteinExistence type="inferred from homology"/>
<dbReference type="GO" id="GO:0071161">
    <property type="term" value="F:cyanophycin synthetase activity (L-arginine-adding)"/>
    <property type="evidence" value="ECO:0007669"/>
    <property type="project" value="UniProtKB-EC"/>
</dbReference>
<dbReference type="GO" id="GO:0005524">
    <property type="term" value="F:ATP binding"/>
    <property type="evidence" value="ECO:0007669"/>
    <property type="project" value="UniProtKB-UniRule"/>
</dbReference>
<name>A0A511N9U0_DEIC1</name>
<keyword evidence="9 13" id="KW-0067">ATP-binding</keyword>
<comment type="catalytic activity">
    <reaction evidence="12">
        <text>[L-4-(L-arginin-2-N-yl)aspartate](n) + L-aspartate + ATP = [L-4-(L-arginin-2-N-yl)aspartate](n)-L-aspartate + ADP + phosphate + H(+)</text>
        <dbReference type="Rhea" id="RHEA:13277"/>
        <dbReference type="Rhea" id="RHEA-COMP:13728"/>
        <dbReference type="Rhea" id="RHEA-COMP:13733"/>
        <dbReference type="ChEBI" id="CHEBI:15378"/>
        <dbReference type="ChEBI" id="CHEBI:29991"/>
        <dbReference type="ChEBI" id="CHEBI:30616"/>
        <dbReference type="ChEBI" id="CHEBI:43474"/>
        <dbReference type="ChEBI" id="CHEBI:137986"/>
        <dbReference type="ChEBI" id="CHEBI:137990"/>
        <dbReference type="ChEBI" id="CHEBI:456216"/>
        <dbReference type="EC" id="6.3.2.29"/>
    </reaction>
</comment>
<dbReference type="Gene3D" id="3.30.470.20">
    <property type="entry name" value="ATP-grasp fold, B domain"/>
    <property type="match status" value="1"/>
</dbReference>
<keyword evidence="7" id="KW-0436">Ligase</keyword>
<dbReference type="AlphaFoldDB" id="A0A511N9U0"/>
<dbReference type="Gene3D" id="3.30.1490.20">
    <property type="entry name" value="ATP-grasp fold, A domain"/>
    <property type="match status" value="1"/>
</dbReference>
<protein>
    <recommendedName>
        <fullName evidence="6">Cyanophycin synthetase</fullName>
        <ecNumber evidence="5">6.3.2.29</ecNumber>
        <ecNumber evidence="4">6.3.2.30</ecNumber>
    </recommendedName>
    <alternativeName>
        <fullName evidence="10">Cyanophycin synthase</fullName>
    </alternativeName>
</protein>
<comment type="function">
    <text evidence="1">Catalyzes the ATP-dependent polymerization of arginine and aspartate to multi-L-arginyl-poly-L-aspartic acid (cyanophycin; a water-insoluble reserve polymer).</text>
</comment>
<dbReference type="PROSITE" id="PS50975">
    <property type="entry name" value="ATP_GRASP"/>
    <property type="match status" value="1"/>
</dbReference>
<dbReference type="InterPro" id="IPR005479">
    <property type="entry name" value="CPAse_ATP-bd"/>
</dbReference>
<evidence type="ECO:0000313" key="15">
    <source>
        <dbReference type="EMBL" id="GEM49327.1"/>
    </source>
</evidence>
<dbReference type="PANTHER" id="PTHR23135:SF18">
    <property type="entry name" value="CYANOPHYCIN SYNTHETASE"/>
    <property type="match status" value="1"/>
</dbReference>
<evidence type="ECO:0000256" key="12">
    <source>
        <dbReference type="ARBA" id="ARBA00048425"/>
    </source>
</evidence>
<dbReference type="PANTHER" id="PTHR23135">
    <property type="entry name" value="MUR LIGASE FAMILY MEMBER"/>
    <property type="match status" value="1"/>
</dbReference>
<evidence type="ECO:0000256" key="11">
    <source>
        <dbReference type="ARBA" id="ARBA00048094"/>
    </source>
</evidence>
<comment type="similarity">
    <text evidence="2">In the C-terminal section; belongs to the MurCDEF family.</text>
</comment>
<dbReference type="InterPro" id="IPR013221">
    <property type="entry name" value="Mur_ligase_cen"/>
</dbReference>